<organism evidence="1 2">
    <name type="scientific">Ixodes persulcatus</name>
    <name type="common">Taiga tick</name>
    <dbReference type="NCBI Taxonomy" id="34615"/>
    <lineage>
        <taxon>Eukaryota</taxon>
        <taxon>Metazoa</taxon>
        <taxon>Ecdysozoa</taxon>
        <taxon>Arthropoda</taxon>
        <taxon>Chelicerata</taxon>
        <taxon>Arachnida</taxon>
        <taxon>Acari</taxon>
        <taxon>Parasitiformes</taxon>
        <taxon>Ixodida</taxon>
        <taxon>Ixodoidea</taxon>
        <taxon>Ixodidae</taxon>
        <taxon>Ixodinae</taxon>
        <taxon>Ixodes</taxon>
    </lineage>
</organism>
<proteinExistence type="predicted"/>
<name>A0AC60NT24_IXOPE</name>
<evidence type="ECO:0000313" key="2">
    <source>
        <dbReference type="Proteomes" id="UP000805193"/>
    </source>
</evidence>
<evidence type="ECO:0000313" key="1">
    <source>
        <dbReference type="EMBL" id="KAG0410219.1"/>
    </source>
</evidence>
<reference evidence="1 2" key="1">
    <citation type="journal article" date="2020" name="Cell">
        <title>Large-Scale Comparative Analyses of Tick Genomes Elucidate Their Genetic Diversity and Vector Capacities.</title>
        <authorList>
            <consortium name="Tick Genome and Microbiome Consortium (TIGMIC)"/>
            <person name="Jia N."/>
            <person name="Wang J."/>
            <person name="Shi W."/>
            <person name="Du L."/>
            <person name="Sun Y."/>
            <person name="Zhan W."/>
            <person name="Jiang J.F."/>
            <person name="Wang Q."/>
            <person name="Zhang B."/>
            <person name="Ji P."/>
            <person name="Bell-Sakyi L."/>
            <person name="Cui X.M."/>
            <person name="Yuan T.T."/>
            <person name="Jiang B.G."/>
            <person name="Yang W.F."/>
            <person name="Lam T.T."/>
            <person name="Chang Q.C."/>
            <person name="Ding S.J."/>
            <person name="Wang X.J."/>
            <person name="Zhu J.G."/>
            <person name="Ruan X.D."/>
            <person name="Zhao L."/>
            <person name="Wei J.T."/>
            <person name="Ye R.Z."/>
            <person name="Que T.C."/>
            <person name="Du C.H."/>
            <person name="Zhou Y.H."/>
            <person name="Cheng J.X."/>
            <person name="Dai P.F."/>
            <person name="Guo W.B."/>
            <person name="Han X.H."/>
            <person name="Huang E.J."/>
            <person name="Li L.F."/>
            <person name="Wei W."/>
            <person name="Gao Y.C."/>
            <person name="Liu J.Z."/>
            <person name="Shao H.Z."/>
            <person name="Wang X."/>
            <person name="Wang C.C."/>
            <person name="Yang T.C."/>
            <person name="Huo Q.B."/>
            <person name="Li W."/>
            <person name="Chen H.Y."/>
            <person name="Chen S.E."/>
            <person name="Zhou L.G."/>
            <person name="Ni X.B."/>
            <person name="Tian J.H."/>
            <person name="Sheng Y."/>
            <person name="Liu T."/>
            <person name="Pan Y.S."/>
            <person name="Xia L.Y."/>
            <person name="Li J."/>
            <person name="Zhao F."/>
            <person name="Cao W.C."/>
        </authorList>
    </citation>
    <scope>NUCLEOTIDE SEQUENCE [LARGE SCALE GENOMIC DNA]</scope>
    <source>
        <strain evidence="1">Iper-2018</strain>
    </source>
</reference>
<feature type="non-terminal residue" evidence="1">
    <location>
        <position position="1"/>
    </location>
</feature>
<gene>
    <name evidence="1" type="ORF">HPB47_012661</name>
</gene>
<comment type="caution">
    <text evidence="1">The sequence shown here is derived from an EMBL/GenBank/DDBJ whole genome shotgun (WGS) entry which is preliminary data.</text>
</comment>
<accession>A0AC60NT24</accession>
<keyword evidence="2" id="KW-1185">Reference proteome</keyword>
<sequence length="936" mass="103955">SNSRPVRKRATNCARDTHDIKCGPTSIDDTARLGSFSKGDLFPKREEPLPFHSADGYDSQGVPLVQRCLIVRRDEKGYGLTVSGDNPVFVQSVKPDGAAARAGVHQGDRIIKVNGTLVTQSNHQDVVQLIKSGAHVALTLLGPPLVDRGGGANHAAPPTPSHTPSGHHNVTPKAHSERITGPKPVDPEKQQECTNISYLTIKKMLEQEQAYLEQMMMDYNKTSSEKNQAEMQNAKKRIASLEKQLHSRKGSHNEYSQHFPALNLGSTFSFTRFGSVRKPHPHHQRGSGLPSPSGRRGTEGSEGLRSLSFHVSSGQPKAQPVHHQVSAPQLGKGDWAHHGHGRRSVPGKGRPLGRSTEARSQLGSSASLENLSRALIGNPGSMQGVVPTHSRQRSSPDTLLYTMEPMDYPAEEEPPLTPCQDVGMGLFVTHSSSPEFVPPKEGLFGQDDGTEGTPMLAALGWNIEDPEEDTEDANTSEEYGTPPESQPPMSRVPIQQTSIISMDDDERTSDSEMSHLGDNGPFNNIWKLLRHPAHLAVFLNYLLSNQNDPSSLLFLIITNLYKLGTGKEMKKWAYEITSTFLVQRAPLSIANIDDVILKEIDQVLQNSQDHDEDLKDVFLKAREKAMEQLKKLLMDYRNTRTIRMLPTDIPSDAELDMSMKDKNAELKIVESLLVTELETLAKDDPDSLSDYKSALASALATVLRSFGVKTPSSVALIERFPTFVAKEKSRLKFFPRNKKFAFQTINTKGHHFQSQQYHCVTYCNHCQLIIWGVGDQGYQCSNCEMNIHKTCVKVVEEQCIGSLRNKKAKKNHRMSGLGLMENIKGKAGRRPQGGSQDKYLARVERDHGDDFDHQSAMHHLNHDAAERGLHAIQWLGEKAARREPNSRSQSTPRRHDHVIVSEAKQLHSRLAATMPEWFDGHPSECTVHHNTKNLRA</sequence>
<protein>
    <submittedName>
        <fullName evidence="1">Uncharacterized protein</fullName>
    </submittedName>
</protein>
<dbReference type="EMBL" id="JABSTQ010011543">
    <property type="protein sequence ID" value="KAG0410219.1"/>
    <property type="molecule type" value="Genomic_DNA"/>
</dbReference>
<dbReference type="Proteomes" id="UP000805193">
    <property type="component" value="Unassembled WGS sequence"/>
</dbReference>